<dbReference type="Proteomes" id="UP000249518">
    <property type="component" value="Unassembled WGS sequence"/>
</dbReference>
<evidence type="ECO:0000313" key="2">
    <source>
        <dbReference type="Proteomes" id="UP000249518"/>
    </source>
</evidence>
<gene>
    <name evidence="1" type="ORF">B0I10_1106</name>
</gene>
<dbReference type="EMBL" id="QLSV01000010">
    <property type="protein sequence ID" value="RAR47213.1"/>
    <property type="molecule type" value="Genomic_DNA"/>
</dbReference>
<evidence type="ECO:0000313" key="1">
    <source>
        <dbReference type="EMBL" id="RAR47213.1"/>
    </source>
</evidence>
<proteinExistence type="predicted"/>
<name>A0A328WM49_9FLAO</name>
<comment type="caution">
    <text evidence="1">The sequence shown here is derived from an EMBL/GenBank/DDBJ whole genome shotgun (WGS) entry which is preliminary data.</text>
</comment>
<reference evidence="1 2" key="1">
    <citation type="submission" date="2018-06" db="EMBL/GenBank/DDBJ databases">
        <title>Genomic Encyclopedia of Type Strains, Phase III (KMG-III): the genomes of soil and plant-associated and newly described type strains.</title>
        <authorList>
            <person name="Whitman W."/>
        </authorList>
    </citation>
    <scope>NUCLEOTIDE SEQUENCE [LARGE SCALE GENOMIC DNA]</scope>
    <source>
        <strain evidence="1 2">CGMCC 1.12504</strain>
    </source>
</reference>
<dbReference type="AlphaFoldDB" id="A0A328WM49"/>
<keyword evidence="2" id="KW-1185">Reference proteome</keyword>
<organism evidence="1 2">
    <name type="scientific">Flavobacterium lacus</name>
    <dbReference type="NCBI Taxonomy" id="1353778"/>
    <lineage>
        <taxon>Bacteria</taxon>
        <taxon>Pseudomonadati</taxon>
        <taxon>Bacteroidota</taxon>
        <taxon>Flavobacteriia</taxon>
        <taxon>Flavobacteriales</taxon>
        <taxon>Flavobacteriaceae</taxon>
        <taxon>Flavobacterium</taxon>
    </lineage>
</organism>
<accession>A0A328WM49</accession>
<protein>
    <submittedName>
        <fullName evidence="1">Uncharacterized protein</fullName>
    </submittedName>
</protein>
<sequence>MPSITTYYHAVIASGKTIALSLIKNLFIFFECKQINTFVKKND</sequence>